<keyword evidence="2" id="KW-1185">Reference proteome</keyword>
<proteinExistence type="predicted"/>
<evidence type="ECO:0000313" key="1">
    <source>
        <dbReference type="EMBL" id="MFD1051303.1"/>
    </source>
</evidence>
<dbReference type="Proteomes" id="UP001597045">
    <property type="component" value="Unassembled WGS sequence"/>
</dbReference>
<dbReference type="EMBL" id="JBHTIS010003483">
    <property type="protein sequence ID" value="MFD1051303.1"/>
    <property type="molecule type" value="Genomic_DNA"/>
</dbReference>
<comment type="caution">
    <text evidence="1">The sequence shown here is derived from an EMBL/GenBank/DDBJ whole genome shotgun (WGS) entry which is preliminary data.</text>
</comment>
<feature type="non-terminal residue" evidence="1">
    <location>
        <position position="64"/>
    </location>
</feature>
<evidence type="ECO:0000313" key="2">
    <source>
        <dbReference type="Proteomes" id="UP001597045"/>
    </source>
</evidence>
<sequence length="64" mass="6932">MPRQENPLDEPDSPVARFATELRSLRDQAGKPPYRALSRTAHYSPTVLSAAAAGKKLPSLAVTE</sequence>
<protein>
    <submittedName>
        <fullName evidence="1">NB-ARC domain-containing protein</fullName>
    </submittedName>
</protein>
<gene>
    <name evidence="1" type="ORF">ACFQ1S_40065</name>
</gene>
<accession>A0ABW3MKY8</accession>
<name>A0ABW3MKY8_9PSEU</name>
<organism evidence="1 2">
    <name type="scientific">Kibdelosporangium lantanae</name>
    <dbReference type="NCBI Taxonomy" id="1497396"/>
    <lineage>
        <taxon>Bacteria</taxon>
        <taxon>Bacillati</taxon>
        <taxon>Actinomycetota</taxon>
        <taxon>Actinomycetes</taxon>
        <taxon>Pseudonocardiales</taxon>
        <taxon>Pseudonocardiaceae</taxon>
        <taxon>Kibdelosporangium</taxon>
    </lineage>
</organism>
<reference evidence="2" key="1">
    <citation type="journal article" date="2019" name="Int. J. Syst. Evol. Microbiol.">
        <title>The Global Catalogue of Microorganisms (GCM) 10K type strain sequencing project: providing services to taxonomists for standard genome sequencing and annotation.</title>
        <authorList>
            <consortium name="The Broad Institute Genomics Platform"/>
            <consortium name="The Broad Institute Genome Sequencing Center for Infectious Disease"/>
            <person name="Wu L."/>
            <person name="Ma J."/>
        </authorList>
    </citation>
    <scope>NUCLEOTIDE SEQUENCE [LARGE SCALE GENOMIC DNA]</scope>
    <source>
        <strain evidence="2">JCM 31486</strain>
    </source>
</reference>